<proteinExistence type="predicted"/>
<dbReference type="PRINTS" id="PR00702">
    <property type="entry name" value="ACRIFLAVINRP"/>
</dbReference>
<protein>
    <submittedName>
        <fullName evidence="2">HAE1 family hydrophobic/amphiphilic exporter-1</fullName>
    </submittedName>
</protein>
<dbReference type="Gene3D" id="3.30.2090.10">
    <property type="entry name" value="Multidrug efflux transporter AcrB TolC docking domain, DN and DC subdomains"/>
    <property type="match status" value="2"/>
</dbReference>
<sequence length="1026" mass="110866">MNLSELCIRRPVATVLLTLSAVLLGILSWYALPIAALPSFNTPTLNVSANLPGASPETMASSVASVLEKQFSTIAGLNVISSSSTLGSTSITLEFAPDRNIDAAAADVQAALLRAQRSLPQEMTSLPSYRKVNPADSPILFLALSSPAMSLAQLNDYAENLVSPNLATLSGVAQVQVNGQKRYAVRIKVDPTKLAARDMTLDELAQAIRSANANTPLGVITGRQQVMTISTNKPLANAAEFAQLIVASRNNQPVRLDEVATVEDSVENLRVGSWINGTRSISLAVLRQPDANTVATVDEIKAALPKLASQLPDSVTIKLVNDRSQSIRESIHDVNLTLALTIVLVVMVIFLFLRRAAATVIPALSLPVSLLSAVALMHWLGLSLNNISLLAITLAVGLVVDDAIVMLENIVRYVEAGMAPLEAALKGSKEVAFTILSISLSLVAIFIPIFFMQGTIGLLFHEFAIVVTLAILSSAMVSLTLIPMLCARYLKAEHELPPETALVRSFERAFNWMADRYVRSLDWALQHRRSMQLLALATFAVTAWLFVTIPKGFFPQEDTGLIQVSTEGRQDLPYDEMVKLQQQVAALIAKHPAVDTVNNTVGGGQGNQHIGRLFINLKPKAQRGKLDEVLEDLRRETRKVPGLSVFLNPVQNLRLGGRGSKSRYQYVLQAVQADELNPWAEKLLQAMRNDPLFRDVASDAQLKGLQARLHIDRERANMLGIDMQSIRTALYSAYGERQVSTIFADTDDYSVLMEVDDAHQRNEYDLGKLYVRSKAGQLIPLDTIARVDRVAGPTAVNHQGQLQAVTLSFNLAPGVPLSDAAEHINTLQTRIGLPGTIITSWAGDAAAFQETQGSQTVLLALAILVIYVLLGVLYESAIHPLTILAGLPSAAIGALLTLMLFGQELTIIAAIGILLLIGIVKKNAIMMIDFALEAQRTAQMHPASAIREACIKRFRPIMMTTFAALMGALPIALGLGAGAELRAPLGLAVVGGLIVSQAITLYITPVLYLTFDRLAPQRDETMTNAL</sequence>
<keyword evidence="1" id="KW-1133">Transmembrane helix</keyword>
<name>A0A840MPM0_9PROT</name>
<dbReference type="RefSeq" id="WP_184034618.1">
    <property type="nucleotide sequence ID" value="NZ_JACHHY010000002.1"/>
</dbReference>
<feature type="transmembrane region" description="Helical" evidence="1">
    <location>
        <begin position="463"/>
        <end position="486"/>
    </location>
</feature>
<evidence type="ECO:0000256" key="1">
    <source>
        <dbReference type="SAM" id="Phobius"/>
    </source>
</evidence>
<feature type="transmembrane region" description="Helical" evidence="1">
    <location>
        <begin position="907"/>
        <end position="932"/>
    </location>
</feature>
<keyword evidence="1" id="KW-0472">Membrane</keyword>
<dbReference type="GO" id="GO:0005886">
    <property type="term" value="C:plasma membrane"/>
    <property type="evidence" value="ECO:0007669"/>
    <property type="project" value="TreeGrafter"/>
</dbReference>
<gene>
    <name evidence="2" type="ORF">HNQ59_000453</name>
</gene>
<dbReference type="Gene3D" id="3.30.70.1430">
    <property type="entry name" value="Multidrug efflux transporter AcrB pore domain"/>
    <property type="match status" value="2"/>
</dbReference>
<dbReference type="GO" id="GO:0042910">
    <property type="term" value="F:xenobiotic transmembrane transporter activity"/>
    <property type="evidence" value="ECO:0007669"/>
    <property type="project" value="TreeGrafter"/>
</dbReference>
<feature type="transmembrane region" description="Helical" evidence="1">
    <location>
        <begin position="431"/>
        <end position="451"/>
    </location>
</feature>
<evidence type="ECO:0000313" key="3">
    <source>
        <dbReference type="Proteomes" id="UP000575898"/>
    </source>
</evidence>
<dbReference type="InterPro" id="IPR027463">
    <property type="entry name" value="AcrB_DN_DC_subdom"/>
</dbReference>
<comment type="caution">
    <text evidence="2">The sequence shown here is derived from an EMBL/GenBank/DDBJ whole genome shotgun (WGS) entry which is preliminary data.</text>
</comment>
<keyword evidence="1" id="KW-0812">Transmembrane</keyword>
<dbReference type="Gene3D" id="3.30.70.1440">
    <property type="entry name" value="Multidrug efflux transporter AcrB pore domain"/>
    <property type="match status" value="1"/>
</dbReference>
<dbReference type="InterPro" id="IPR001036">
    <property type="entry name" value="Acrflvin-R"/>
</dbReference>
<feature type="transmembrane region" description="Helical" evidence="1">
    <location>
        <begin position="360"/>
        <end position="381"/>
    </location>
</feature>
<dbReference type="SUPFAM" id="SSF82714">
    <property type="entry name" value="Multidrug efflux transporter AcrB TolC docking domain, DN and DC subdomains"/>
    <property type="match status" value="2"/>
</dbReference>
<accession>A0A840MPM0</accession>
<feature type="transmembrane region" description="Helical" evidence="1">
    <location>
        <begin position="387"/>
        <end position="411"/>
    </location>
</feature>
<dbReference type="Gene3D" id="3.30.70.1320">
    <property type="entry name" value="Multidrug efflux transporter AcrB pore domain like"/>
    <property type="match status" value="1"/>
</dbReference>
<evidence type="ECO:0000313" key="2">
    <source>
        <dbReference type="EMBL" id="MBB5017191.1"/>
    </source>
</evidence>
<dbReference type="Pfam" id="PF00873">
    <property type="entry name" value="ACR_tran"/>
    <property type="match status" value="1"/>
</dbReference>
<dbReference type="AlphaFoldDB" id="A0A840MPM0"/>
<feature type="transmembrane region" description="Helical" evidence="1">
    <location>
        <begin position="12"/>
        <end position="32"/>
    </location>
</feature>
<dbReference type="Proteomes" id="UP000575898">
    <property type="component" value="Unassembled WGS sequence"/>
</dbReference>
<dbReference type="FunFam" id="3.30.70.1430:FF:000001">
    <property type="entry name" value="Efflux pump membrane transporter"/>
    <property type="match status" value="1"/>
</dbReference>
<reference evidence="2 3" key="1">
    <citation type="submission" date="2020-08" db="EMBL/GenBank/DDBJ databases">
        <title>Genomic Encyclopedia of Type Strains, Phase IV (KMG-IV): sequencing the most valuable type-strain genomes for metagenomic binning, comparative biology and taxonomic classification.</title>
        <authorList>
            <person name="Goeker M."/>
        </authorList>
    </citation>
    <scope>NUCLEOTIDE SEQUENCE [LARGE SCALE GENOMIC DNA]</scope>
    <source>
        <strain evidence="2 3">DSM 27165</strain>
    </source>
</reference>
<dbReference type="PANTHER" id="PTHR32063:SF21">
    <property type="entry name" value="MULTIDRUG RESISTANCE PROTEIN MDTB"/>
    <property type="match status" value="1"/>
</dbReference>
<organism evidence="2 3">
    <name type="scientific">Chitinivorax tropicus</name>
    <dbReference type="NCBI Taxonomy" id="714531"/>
    <lineage>
        <taxon>Bacteria</taxon>
        <taxon>Pseudomonadati</taxon>
        <taxon>Pseudomonadota</taxon>
        <taxon>Betaproteobacteria</taxon>
        <taxon>Chitinivorax</taxon>
    </lineage>
</organism>
<dbReference type="SUPFAM" id="SSF82693">
    <property type="entry name" value="Multidrug efflux transporter AcrB pore domain, PN1, PN2, PC1 and PC2 subdomains"/>
    <property type="match status" value="3"/>
</dbReference>
<dbReference type="SUPFAM" id="SSF82866">
    <property type="entry name" value="Multidrug efflux transporter AcrB transmembrane domain"/>
    <property type="match status" value="2"/>
</dbReference>
<keyword evidence="3" id="KW-1185">Reference proteome</keyword>
<dbReference type="PANTHER" id="PTHR32063">
    <property type="match status" value="1"/>
</dbReference>
<feature type="transmembrane region" description="Helical" evidence="1">
    <location>
        <begin position="857"/>
        <end position="874"/>
    </location>
</feature>
<feature type="transmembrane region" description="Helical" evidence="1">
    <location>
        <begin position="957"/>
        <end position="979"/>
    </location>
</feature>
<dbReference type="Gene3D" id="1.20.1640.10">
    <property type="entry name" value="Multidrug efflux transporter AcrB transmembrane domain"/>
    <property type="match status" value="2"/>
</dbReference>
<dbReference type="EMBL" id="JACHHY010000002">
    <property type="protein sequence ID" value="MBB5017191.1"/>
    <property type="molecule type" value="Genomic_DNA"/>
</dbReference>
<feature type="transmembrane region" description="Helical" evidence="1">
    <location>
        <begin position="334"/>
        <end position="353"/>
    </location>
</feature>
<feature type="transmembrane region" description="Helical" evidence="1">
    <location>
        <begin position="985"/>
        <end position="1009"/>
    </location>
</feature>